<reference evidence="2" key="1">
    <citation type="submission" date="2021-01" db="EMBL/GenBank/DDBJ databases">
        <authorList>
            <person name="Corre E."/>
            <person name="Pelletier E."/>
            <person name="Niang G."/>
            <person name="Scheremetjew M."/>
            <person name="Finn R."/>
            <person name="Kale V."/>
            <person name="Holt S."/>
            <person name="Cochrane G."/>
            <person name="Meng A."/>
            <person name="Brown T."/>
            <person name="Cohen L."/>
        </authorList>
    </citation>
    <scope>NUCLEOTIDE SEQUENCE</scope>
    <source>
        <strain evidence="2">CCMP1243</strain>
    </source>
</reference>
<keyword evidence="1" id="KW-0732">Signal</keyword>
<evidence type="ECO:0000256" key="1">
    <source>
        <dbReference type="SAM" id="SignalP"/>
    </source>
</evidence>
<evidence type="ECO:0000313" key="2">
    <source>
        <dbReference type="EMBL" id="CAD9701667.1"/>
    </source>
</evidence>
<proteinExistence type="predicted"/>
<name>A0A7S2WQJ4_9STRA</name>
<gene>
    <name evidence="2" type="ORF">RMAR1173_LOCUS15429</name>
</gene>
<accession>A0A7S2WQJ4</accession>
<organism evidence="2">
    <name type="scientific">Rhizochromulina marina</name>
    <dbReference type="NCBI Taxonomy" id="1034831"/>
    <lineage>
        <taxon>Eukaryota</taxon>
        <taxon>Sar</taxon>
        <taxon>Stramenopiles</taxon>
        <taxon>Ochrophyta</taxon>
        <taxon>Dictyochophyceae</taxon>
        <taxon>Rhizochromulinales</taxon>
        <taxon>Rhizochromulina</taxon>
    </lineage>
</organism>
<protein>
    <submittedName>
        <fullName evidence="2">Uncharacterized protein</fullName>
    </submittedName>
</protein>
<feature type="signal peptide" evidence="1">
    <location>
        <begin position="1"/>
        <end position="21"/>
    </location>
</feature>
<feature type="chain" id="PRO_5030800600" evidence="1">
    <location>
        <begin position="22"/>
        <end position="198"/>
    </location>
</feature>
<sequence length="198" mass="20906">MAPQLQLLGVGVLLLSICTSGFQASSRGVGARQEIRRGMGWGDPSWNWGYAVGEAHDRAAELRPRLRTVGERESWLRSVIALDSIVPLDEAKLCFGLRVQRCSFAAGPMNDVLASMVKGEFEGAEGDGSSRLRDAIAPHLSEDFDPNRITLELLGGSAAPPMPGTSDGPGDTPAALDFEARVALVAALMDLGFVSGGV</sequence>
<dbReference type="EMBL" id="HBHJ01023440">
    <property type="protein sequence ID" value="CAD9701667.1"/>
    <property type="molecule type" value="Transcribed_RNA"/>
</dbReference>
<dbReference type="AlphaFoldDB" id="A0A7S2WQJ4"/>